<sequence>MSEPAVSCPNCAHPNAANPWWCENCGTLLPLRLPTPLPPDPPLLSERTQLYQRALRDLESLKRDQKVDPQTYDPIRSFYQQQLAEMEAMVAERRRTKSVFQLLTDAHRAAQDGNLEFVMSLLQRAASEEQGEYHVARVIAEVAQKQDAKRVEQAEQEAHEQAARERMARAAESPMGGITLTNQLDENEGVESEALKVELANADSDREEVIVAALVESKHVASFTETVDETPSPIQRFVEATSQWSSIVKPFLLDNVGWFVGAFLVVAGFVVLIVTFWSNIEQNRILMHSLAFVSLAFATAAFFASAYFMRLKYPQLESSSNVLLTIVALLIPLVFAAALLTSLIPGVTAGPVLLFLPV</sequence>
<comment type="caution">
    <text evidence="2">The sequence shown here is derived from an EMBL/GenBank/DDBJ whole genome shotgun (WGS) entry which is preliminary data.</text>
</comment>
<name>A0A5C6DQZ8_9BACT</name>
<feature type="transmembrane region" description="Helical" evidence="1">
    <location>
        <begin position="289"/>
        <end position="309"/>
    </location>
</feature>
<keyword evidence="1" id="KW-0472">Membrane</keyword>
<evidence type="ECO:0000256" key="1">
    <source>
        <dbReference type="SAM" id="Phobius"/>
    </source>
</evidence>
<keyword evidence="1" id="KW-0812">Transmembrane</keyword>
<feature type="transmembrane region" description="Helical" evidence="1">
    <location>
        <begin position="256"/>
        <end position="277"/>
    </location>
</feature>
<evidence type="ECO:0000313" key="2">
    <source>
        <dbReference type="EMBL" id="TWU39270.1"/>
    </source>
</evidence>
<evidence type="ECO:0000313" key="3">
    <source>
        <dbReference type="Proteomes" id="UP000319143"/>
    </source>
</evidence>
<reference evidence="2 3" key="1">
    <citation type="submission" date="2019-02" db="EMBL/GenBank/DDBJ databases">
        <title>Deep-cultivation of Planctomycetes and their phenomic and genomic characterization uncovers novel biology.</title>
        <authorList>
            <person name="Wiegand S."/>
            <person name="Jogler M."/>
            <person name="Boedeker C."/>
            <person name="Pinto D."/>
            <person name="Vollmers J."/>
            <person name="Rivas-Marin E."/>
            <person name="Kohn T."/>
            <person name="Peeters S.H."/>
            <person name="Heuer A."/>
            <person name="Rast P."/>
            <person name="Oberbeckmann S."/>
            <person name="Bunk B."/>
            <person name="Jeske O."/>
            <person name="Meyerdierks A."/>
            <person name="Storesund J.E."/>
            <person name="Kallscheuer N."/>
            <person name="Luecker S."/>
            <person name="Lage O.M."/>
            <person name="Pohl T."/>
            <person name="Merkel B.J."/>
            <person name="Hornburger P."/>
            <person name="Mueller R.-W."/>
            <person name="Bruemmer F."/>
            <person name="Labrenz M."/>
            <person name="Spormann A.M."/>
            <person name="Op Den Camp H."/>
            <person name="Overmann J."/>
            <person name="Amann R."/>
            <person name="Jetten M.S.M."/>
            <person name="Mascher T."/>
            <person name="Medema M.H."/>
            <person name="Devos D.P."/>
            <person name="Kaster A.-K."/>
            <person name="Ovreas L."/>
            <person name="Rohde M."/>
            <person name="Galperin M.Y."/>
            <person name="Jogler C."/>
        </authorList>
    </citation>
    <scope>NUCLEOTIDE SEQUENCE [LARGE SCALE GENOMIC DNA]</scope>
    <source>
        <strain evidence="2 3">Poly41</strain>
    </source>
</reference>
<keyword evidence="3" id="KW-1185">Reference proteome</keyword>
<protein>
    <submittedName>
        <fullName evidence="2">Uncharacterized protein</fullName>
    </submittedName>
</protein>
<gene>
    <name evidence="2" type="ORF">Poly41_20930</name>
</gene>
<dbReference type="OrthoDB" id="7052348at2"/>
<keyword evidence="1" id="KW-1133">Transmembrane helix</keyword>
<dbReference type="RefSeq" id="WP_146525998.1">
    <property type="nucleotide sequence ID" value="NZ_SJPV01000003.1"/>
</dbReference>
<dbReference type="EMBL" id="SJPV01000003">
    <property type="protein sequence ID" value="TWU39270.1"/>
    <property type="molecule type" value="Genomic_DNA"/>
</dbReference>
<accession>A0A5C6DQZ8</accession>
<proteinExistence type="predicted"/>
<dbReference type="AlphaFoldDB" id="A0A5C6DQZ8"/>
<dbReference type="Proteomes" id="UP000319143">
    <property type="component" value="Unassembled WGS sequence"/>
</dbReference>
<feature type="transmembrane region" description="Helical" evidence="1">
    <location>
        <begin position="329"/>
        <end position="356"/>
    </location>
</feature>
<organism evidence="2 3">
    <name type="scientific">Novipirellula artificiosorum</name>
    <dbReference type="NCBI Taxonomy" id="2528016"/>
    <lineage>
        <taxon>Bacteria</taxon>
        <taxon>Pseudomonadati</taxon>
        <taxon>Planctomycetota</taxon>
        <taxon>Planctomycetia</taxon>
        <taxon>Pirellulales</taxon>
        <taxon>Pirellulaceae</taxon>
        <taxon>Novipirellula</taxon>
    </lineage>
</organism>